<feature type="signal peptide" evidence="1">
    <location>
        <begin position="1"/>
        <end position="24"/>
    </location>
</feature>
<keyword evidence="1" id="KW-0732">Signal</keyword>
<comment type="caution">
    <text evidence="2">The sequence shown here is derived from an EMBL/GenBank/DDBJ whole genome shotgun (WGS) entry which is preliminary data.</text>
</comment>
<feature type="chain" id="PRO_5012992109" description="DUF2267 domain-containing protein" evidence="1">
    <location>
        <begin position="25"/>
        <end position="126"/>
    </location>
</feature>
<accession>A0A2A5B3H7</accession>
<proteinExistence type="predicted"/>
<dbReference type="Proteomes" id="UP000218327">
    <property type="component" value="Unassembled WGS sequence"/>
</dbReference>
<reference evidence="3" key="1">
    <citation type="submission" date="2017-08" db="EMBL/GenBank/DDBJ databases">
        <title>A dynamic microbial community with high functional redundancy inhabits the cold, oxic subseafloor aquifer.</title>
        <authorList>
            <person name="Tully B.J."/>
            <person name="Wheat C.G."/>
            <person name="Glazer B.T."/>
            <person name="Huber J.A."/>
        </authorList>
    </citation>
    <scope>NUCLEOTIDE SEQUENCE [LARGE SCALE GENOMIC DNA]</scope>
</reference>
<dbReference type="EMBL" id="NVVJ01000014">
    <property type="protein sequence ID" value="PCJ25891.1"/>
    <property type="molecule type" value="Genomic_DNA"/>
</dbReference>
<dbReference type="AlphaFoldDB" id="A0A2A5B3H7"/>
<organism evidence="2 3">
    <name type="scientific">SAR86 cluster bacterium</name>
    <dbReference type="NCBI Taxonomy" id="2030880"/>
    <lineage>
        <taxon>Bacteria</taxon>
        <taxon>Pseudomonadati</taxon>
        <taxon>Pseudomonadota</taxon>
        <taxon>Gammaproteobacteria</taxon>
        <taxon>SAR86 cluster</taxon>
    </lineage>
</organism>
<evidence type="ECO:0000313" key="3">
    <source>
        <dbReference type="Proteomes" id="UP000218327"/>
    </source>
</evidence>
<gene>
    <name evidence="2" type="ORF">COA96_06490</name>
</gene>
<name>A0A2A5B3H7_9GAMM</name>
<evidence type="ECO:0008006" key="4">
    <source>
        <dbReference type="Google" id="ProtNLM"/>
    </source>
</evidence>
<protein>
    <recommendedName>
        <fullName evidence="4">DUF2267 domain-containing protein</fullName>
    </recommendedName>
</protein>
<evidence type="ECO:0000313" key="2">
    <source>
        <dbReference type="EMBL" id="PCJ25891.1"/>
    </source>
</evidence>
<sequence>MKTTMTKKLLAIALIGLFSQFSMADDASSQKTIAGILVGLNHFPSDADKSALMAIAEDESNNRGTRAIASAVASISHAATAEDKDIMGRIMSAEQAPAQTKALAGVVAELNHMASADAKAILQAML</sequence>
<evidence type="ECO:0000256" key="1">
    <source>
        <dbReference type="SAM" id="SignalP"/>
    </source>
</evidence>